<dbReference type="Gene3D" id="2.20.100.10">
    <property type="entry name" value="Thrombospondin type-1 (TSP1) repeat"/>
    <property type="match status" value="2"/>
</dbReference>
<dbReference type="PROSITE" id="PS51004">
    <property type="entry name" value="SEMA"/>
    <property type="match status" value="1"/>
</dbReference>
<evidence type="ECO:0000256" key="7">
    <source>
        <dbReference type="PROSITE-ProRule" id="PRU00352"/>
    </source>
</evidence>
<keyword evidence="3" id="KW-0732">Signal</keyword>
<keyword evidence="6" id="KW-1015">Disulfide bond</keyword>
<protein>
    <submittedName>
        <fullName evidence="9">Semaphorin 5</fullName>
    </submittedName>
</protein>
<dbReference type="InterPro" id="IPR001627">
    <property type="entry name" value="Semap_dom"/>
</dbReference>
<evidence type="ECO:0000256" key="2">
    <source>
        <dbReference type="ARBA" id="ARBA00022525"/>
    </source>
</evidence>
<keyword evidence="4" id="KW-0677">Repeat</keyword>
<dbReference type="InterPro" id="IPR052065">
    <property type="entry name" value="Compl_asym_regulator"/>
</dbReference>
<evidence type="ECO:0000256" key="5">
    <source>
        <dbReference type="ARBA" id="ARBA00022902"/>
    </source>
</evidence>
<evidence type="ECO:0000259" key="8">
    <source>
        <dbReference type="PROSITE" id="PS51004"/>
    </source>
</evidence>
<proteinExistence type="predicted"/>
<dbReference type="InterPro" id="IPR036352">
    <property type="entry name" value="Semap_dom_sf"/>
</dbReference>
<comment type="caution">
    <text evidence="9">The sequence shown here is derived from an EMBL/GenBank/DDBJ whole genome shotgun (WGS) entry which is preliminary data.</text>
</comment>
<evidence type="ECO:0000313" key="9">
    <source>
        <dbReference type="EMBL" id="KAA3675677.1"/>
    </source>
</evidence>
<keyword evidence="5" id="KW-0524">Neurogenesis</keyword>
<comment type="caution">
    <text evidence="7">Lacks conserved residue(s) required for the propagation of feature annotation.</text>
</comment>
<dbReference type="SMART" id="SM00630">
    <property type="entry name" value="Sema"/>
    <property type="match status" value="1"/>
</dbReference>
<dbReference type="PRINTS" id="PR01705">
    <property type="entry name" value="TSP1REPEAT"/>
</dbReference>
<gene>
    <name evidence="9" type="ORF">DEA37_0006282</name>
</gene>
<dbReference type="InterPro" id="IPR015943">
    <property type="entry name" value="WD40/YVTN_repeat-like_dom_sf"/>
</dbReference>
<dbReference type="PROSITE" id="PS50092">
    <property type="entry name" value="TSP1"/>
    <property type="match status" value="3"/>
</dbReference>
<dbReference type="Gene3D" id="2.130.10.10">
    <property type="entry name" value="YVTN repeat-like/Quinoprotein amine dehydrogenase"/>
    <property type="match status" value="1"/>
</dbReference>
<evidence type="ECO:0000313" key="10">
    <source>
        <dbReference type="Proteomes" id="UP000324629"/>
    </source>
</evidence>
<dbReference type="AlphaFoldDB" id="A0A5J4NJB3"/>
<dbReference type="Pfam" id="PF00090">
    <property type="entry name" value="TSP_1"/>
    <property type="match status" value="1"/>
</dbReference>
<dbReference type="SUPFAM" id="SSF101912">
    <property type="entry name" value="Sema domain"/>
    <property type="match status" value="1"/>
</dbReference>
<dbReference type="SMART" id="SM00209">
    <property type="entry name" value="TSP1"/>
    <property type="match status" value="2"/>
</dbReference>
<dbReference type="SUPFAM" id="SSF82895">
    <property type="entry name" value="TSP-1 type 1 repeat"/>
    <property type="match status" value="1"/>
</dbReference>
<comment type="subcellular location">
    <subcellularLocation>
        <location evidence="1">Secreted</location>
    </subcellularLocation>
</comment>
<dbReference type="PANTHER" id="PTHR22906">
    <property type="entry name" value="PROPERDIN"/>
    <property type="match status" value="1"/>
</dbReference>
<evidence type="ECO:0000256" key="4">
    <source>
        <dbReference type="ARBA" id="ARBA00022737"/>
    </source>
</evidence>
<name>A0A5J4NJB3_9TREM</name>
<organism evidence="9 10">
    <name type="scientific">Paragonimus westermani</name>
    <dbReference type="NCBI Taxonomy" id="34504"/>
    <lineage>
        <taxon>Eukaryota</taxon>
        <taxon>Metazoa</taxon>
        <taxon>Spiralia</taxon>
        <taxon>Lophotrochozoa</taxon>
        <taxon>Platyhelminthes</taxon>
        <taxon>Trematoda</taxon>
        <taxon>Digenea</taxon>
        <taxon>Plagiorchiida</taxon>
        <taxon>Troglotremata</taxon>
        <taxon>Troglotrematidae</taxon>
        <taxon>Paragonimus</taxon>
    </lineage>
</organism>
<dbReference type="Proteomes" id="UP000324629">
    <property type="component" value="Unassembled WGS sequence"/>
</dbReference>
<keyword evidence="10" id="KW-1185">Reference proteome</keyword>
<evidence type="ECO:0000256" key="1">
    <source>
        <dbReference type="ARBA" id="ARBA00004613"/>
    </source>
</evidence>
<evidence type="ECO:0000256" key="6">
    <source>
        <dbReference type="ARBA" id="ARBA00023157"/>
    </source>
</evidence>
<feature type="non-terminal residue" evidence="9">
    <location>
        <position position="1"/>
    </location>
</feature>
<dbReference type="Pfam" id="PF01403">
    <property type="entry name" value="Sema"/>
    <property type="match status" value="1"/>
</dbReference>
<dbReference type="PANTHER" id="PTHR22906:SF43">
    <property type="entry name" value="PROPERDIN"/>
    <property type="match status" value="1"/>
</dbReference>
<reference evidence="9 10" key="1">
    <citation type="journal article" date="2019" name="Gigascience">
        <title>Whole-genome sequence of the oriental lung fluke Paragonimus westermani.</title>
        <authorList>
            <person name="Oey H."/>
            <person name="Zakrzewski M."/>
            <person name="Narain K."/>
            <person name="Devi K.R."/>
            <person name="Agatsuma T."/>
            <person name="Nawaratna S."/>
            <person name="Gobert G.N."/>
            <person name="Jones M.K."/>
            <person name="Ragan M.A."/>
            <person name="McManus D.P."/>
            <person name="Krause L."/>
        </authorList>
    </citation>
    <scope>NUCLEOTIDE SEQUENCE [LARGE SCALE GENOMIC DNA]</scope>
    <source>
        <strain evidence="9 10">IND2009</strain>
    </source>
</reference>
<evidence type="ECO:0000256" key="3">
    <source>
        <dbReference type="ARBA" id="ARBA00022729"/>
    </source>
</evidence>
<dbReference type="InterPro" id="IPR036383">
    <property type="entry name" value="TSP1_rpt_sf"/>
</dbReference>
<feature type="domain" description="Sema" evidence="8">
    <location>
        <begin position="1"/>
        <end position="533"/>
    </location>
</feature>
<sequence>LLASGIGAVYFDLRTSNYTRLIELPELKSLYVVANGNVLLRLNSDNLRHLASFELPSKPSPSLCLGNPEAPCEEQSAFNLLSKTYDQQNLWYCYVYQTNYMNSAIIPNVDSARCEIPTPLTLEPSTRLVQWENSVYSSLDLDKPGVHLLADDGFLYTAGWFHGAQHIHRVRLPNFNGLPNWDQFLATPASDGYFREPTAFITIFETPEEVYILFRESSVPQCAFHVLNRDDTEPGEGAVKVDRLDNMDKLVTVTRLARICKGDRGGYPYVNEGEFATFAKTTLECKLQEPGGSINTNPKTPGTEGDGGEFSFTYALAAKWDPDDKRLYVSFSTPPGYPTGTALCVYSKTAIEQAFQSELLSIPLNGKAEAVGNTFPNIFLSEIISRIVAWSLQCSRFSSKTLTDRELEEGRRLSREYLLRKEPIRPMNRRPILVRPDPERSISSGPTDRWNQIAVDHINSVTVLYLATSKFVERYRLIGSVDSGHLRACLFDRFIIGPDESTEELITELGPIHHSPVEHFYVLTSKHVLRLPTASKDCFMHNHESSCSVEGQSQCSWNTKTGLCQSRLYSPWTATSSPASASCPTDVSSRSVIAEVADWWQTLNHITSGQAPLEKLPAALPCPHINSDRDGQNLTCWCRPCTNCKQTNGYQLELTNCTFQPNWSPWSPWSGCSVSCGPGIRTRTRHCSSPGPLRIPSADGSSGTDLLHCHSESTLPNKPPVGQEIQLEYCNLHPVCKENEYSSNLTLTPWTEWLQSFSEAPLNTWEQRHSKPVRQRIRFSCNVTGLGNQNLRIGRVHYMERKCLPWGGSCNPVPVNADLNSVAVSDQTTISVGHWSSWGPWSACGQSCVPPVSVVTSSYRVTDQTRYSAPLYLYGEVQTRHRSCLFAPLANCPGGLTKAKESRSCPAAPACQTDWSCWSDWSDCTANKVDHSKSPKCRWRTDGWRKRTRQCIIGQTDWMTNQVVRCEGAANETERCARLVGNGMSCVVGTCDNSIPTVCFEVSSNPPTVWAT</sequence>
<dbReference type="InterPro" id="IPR000884">
    <property type="entry name" value="TSP1_rpt"/>
</dbReference>
<dbReference type="GO" id="GO:0007399">
    <property type="term" value="P:nervous system development"/>
    <property type="evidence" value="ECO:0007669"/>
    <property type="project" value="UniProtKB-KW"/>
</dbReference>
<dbReference type="EMBL" id="QNGE01002380">
    <property type="protein sequence ID" value="KAA3675677.1"/>
    <property type="molecule type" value="Genomic_DNA"/>
</dbReference>
<keyword evidence="2" id="KW-0964">Secreted</keyword>
<accession>A0A5J4NJB3</accession>